<protein>
    <submittedName>
        <fullName evidence="2">Myofilin</fullName>
    </submittedName>
</protein>
<dbReference type="OMA" id="HTNIHYR"/>
<dbReference type="Proteomes" id="UP000025227">
    <property type="component" value="Unplaced"/>
</dbReference>
<name>A0A7I4YAA9_HAECO</name>
<dbReference type="AlphaFoldDB" id="A0A7I4YAA9"/>
<proteinExistence type="predicted"/>
<evidence type="ECO:0000313" key="1">
    <source>
        <dbReference type="Proteomes" id="UP000025227"/>
    </source>
</evidence>
<keyword evidence="1" id="KW-1185">Reference proteome</keyword>
<reference evidence="2" key="1">
    <citation type="submission" date="2020-12" db="UniProtKB">
        <authorList>
            <consortium name="WormBaseParasite"/>
        </authorList>
    </citation>
    <scope>IDENTIFICATION</scope>
    <source>
        <strain evidence="2">MHco3</strain>
    </source>
</reference>
<organism evidence="1 2">
    <name type="scientific">Haemonchus contortus</name>
    <name type="common">Barber pole worm</name>
    <dbReference type="NCBI Taxonomy" id="6289"/>
    <lineage>
        <taxon>Eukaryota</taxon>
        <taxon>Metazoa</taxon>
        <taxon>Ecdysozoa</taxon>
        <taxon>Nematoda</taxon>
        <taxon>Chromadorea</taxon>
        <taxon>Rhabditida</taxon>
        <taxon>Rhabditina</taxon>
        <taxon>Rhabditomorpha</taxon>
        <taxon>Strongyloidea</taxon>
        <taxon>Trichostrongylidae</taxon>
        <taxon>Haemonchus</taxon>
    </lineage>
</organism>
<dbReference type="OrthoDB" id="5836460at2759"/>
<accession>A0A7I4YAA9</accession>
<evidence type="ECO:0000313" key="2">
    <source>
        <dbReference type="WBParaSite" id="HCON_00073290-00001"/>
    </source>
</evidence>
<dbReference type="WBParaSite" id="HCON_00073290-00001">
    <property type="protein sequence ID" value="HCON_00073290-00001"/>
    <property type="gene ID" value="HCON_00073290"/>
</dbReference>
<sequence length="332" mass="38865">VCHSDVAAAAAYLSLLRFHSIPTDPSPKLSTAVQPARAIMSPIAHRFISEPQRKSALEAAKALLESSKDKTWQQLVGKKLDDIQGSPYCERLSEEELAKSPMSYRDSLRIYRSRSVDLGFLSRESYLAQWNRERTPVYNQERYRSHVRRSYTPVREIAAVEPVYDTHQPLTYRDRTPIAMVTAPYHTNIHYRSEDQPFRKYDVFGLRTWSYPIYKYVYGREQDHRRPYSYNSFFRQYGTTSLYTPPQIAPESRPITTRRGYSGYAYLASETNYDIASQPRSLKNYMYTRTYLGTASAPSYWSYYGNSSLRHFNSYRPHNYTPSTASWSRYYF</sequence>